<keyword evidence="2" id="KW-0732">Signal</keyword>
<feature type="region of interest" description="Disordered" evidence="1">
    <location>
        <begin position="157"/>
        <end position="180"/>
    </location>
</feature>
<dbReference type="AlphaFoldDB" id="A0A1Y1UJH8"/>
<evidence type="ECO:0000256" key="1">
    <source>
        <dbReference type="SAM" id="MobiDB-lite"/>
    </source>
</evidence>
<keyword evidence="4" id="KW-1185">Reference proteome</keyword>
<dbReference type="Proteomes" id="UP000193218">
    <property type="component" value="Unassembled WGS sequence"/>
</dbReference>
<sequence>MHACTILATILIFHGFTNGLRHDRLPRRAPTRRANEKFEMVILVPDGCWWGAPGASTEFGVCEEDMDITLEFTTKTSSQANFIFGGLHQSGTAELPSGTIVMVPDDKMSCTGGWIISPTADVTFSMPASASTHYTSLITSGGAYFACETPVPTAMPSASASAFSSTSGTPSSAQGHSISSSFASSTASSRQSGSASVSARASASGIASASASLSSGGLRGSMTSSAAPRTSVSASANAGNGDDPHPQGQVWLTIPDPHVSVFPHTAVVGEWNAAGPFAHLFSFHAWVPTYLNETFDISVLEQEVFVSKAMCSIGLTARPSGTEIVTYTLASTSPWVHPSGDVNGAYLHC</sequence>
<feature type="region of interest" description="Disordered" evidence="1">
    <location>
        <begin position="211"/>
        <end position="252"/>
    </location>
</feature>
<feature type="chain" id="PRO_5012282224" evidence="2">
    <location>
        <begin position="20"/>
        <end position="349"/>
    </location>
</feature>
<accession>A0A1Y1UJH8</accession>
<organism evidence="3 4">
    <name type="scientific">Kockovaella imperatae</name>
    <dbReference type="NCBI Taxonomy" id="4999"/>
    <lineage>
        <taxon>Eukaryota</taxon>
        <taxon>Fungi</taxon>
        <taxon>Dikarya</taxon>
        <taxon>Basidiomycota</taxon>
        <taxon>Agaricomycotina</taxon>
        <taxon>Tremellomycetes</taxon>
        <taxon>Tremellales</taxon>
        <taxon>Cuniculitremaceae</taxon>
        <taxon>Kockovaella</taxon>
    </lineage>
</organism>
<dbReference type="GeneID" id="33559824"/>
<evidence type="ECO:0000313" key="4">
    <source>
        <dbReference type="Proteomes" id="UP000193218"/>
    </source>
</evidence>
<dbReference type="RefSeq" id="XP_021872142.1">
    <property type="nucleotide sequence ID" value="XM_022018015.1"/>
</dbReference>
<dbReference type="EMBL" id="NBSH01000004">
    <property type="protein sequence ID" value="ORX38220.1"/>
    <property type="molecule type" value="Genomic_DNA"/>
</dbReference>
<name>A0A1Y1UJH8_9TREE</name>
<evidence type="ECO:0000256" key="2">
    <source>
        <dbReference type="SAM" id="SignalP"/>
    </source>
</evidence>
<feature type="signal peptide" evidence="2">
    <location>
        <begin position="1"/>
        <end position="19"/>
    </location>
</feature>
<feature type="compositionally biased region" description="Low complexity" evidence="1">
    <location>
        <begin position="211"/>
        <end position="225"/>
    </location>
</feature>
<reference evidence="3 4" key="1">
    <citation type="submission" date="2017-03" db="EMBL/GenBank/DDBJ databases">
        <title>Widespread Adenine N6-methylation of Active Genes in Fungi.</title>
        <authorList>
            <consortium name="DOE Joint Genome Institute"/>
            <person name="Mondo S.J."/>
            <person name="Dannebaum R.O."/>
            <person name="Kuo R.C."/>
            <person name="Louie K.B."/>
            <person name="Bewick A.J."/>
            <person name="Labutti K."/>
            <person name="Haridas S."/>
            <person name="Kuo A."/>
            <person name="Salamov A."/>
            <person name="Ahrendt S.R."/>
            <person name="Lau R."/>
            <person name="Bowen B.P."/>
            <person name="Lipzen A."/>
            <person name="Sullivan W."/>
            <person name="Andreopoulos W.B."/>
            <person name="Clum A."/>
            <person name="Lindquist E."/>
            <person name="Daum C."/>
            <person name="Northen T.R."/>
            <person name="Ramamoorthy G."/>
            <person name="Schmitz R.J."/>
            <person name="Gryganskyi A."/>
            <person name="Culley D."/>
            <person name="Magnuson J."/>
            <person name="James T.Y."/>
            <person name="O'Malley M.A."/>
            <person name="Stajich J.E."/>
            <person name="Spatafora J.W."/>
            <person name="Visel A."/>
            <person name="Grigoriev I.V."/>
        </authorList>
    </citation>
    <scope>NUCLEOTIDE SEQUENCE [LARGE SCALE GENOMIC DNA]</scope>
    <source>
        <strain evidence="3 4">NRRL Y-17943</strain>
    </source>
</reference>
<comment type="caution">
    <text evidence="3">The sequence shown here is derived from an EMBL/GenBank/DDBJ whole genome shotgun (WGS) entry which is preliminary data.</text>
</comment>
<proteinExistence type="predicted"/>
<dbReference type="STRING" id="4999.A0A1Y1UJH8"/>
<evidence type="ECO:0000313" key="3">
    <source>
        <dbReference type="EMBL" id="ORX38220.1"/>
    </source>
</evidence>
<gene>
    <name evidence="3" type="ORF">BD324DRAFT_649599</name>
</gene>
<dbReference type="InParanoid" id="A0A1Y1UJH8"/>
<feature type="compositionally biased region" description="Polar residues" evidence="1">
    <location>
        <begin position="226"/>
        <end position="238"/>
    </location>
</feature>
<protein>
    <submittedName>
        <fullName evidence="3">Uncharacterized protein</fullName>
    </submittedName>
</protein>